<organism evidence="1 2">
    <name type="scientific">Truncatella angustata</name>
    <dbReference type="NCBI Taxonomy" id="152316"/>
    <lineage>
        <taxon>Eukaryota</taxon>
        <taxon>Fungi</taxon>
        <taxon>Dikarya</taxon>
        <taxon>Ascomycota</taxon>
        <taxon>Pezizomycotina</taxon>
        <taxon>Sordariomycetes</taxon>
        <taxon>Xylariomycetidae</taxon>
        <taxon>Amphisphaeriales</taxon>
        <taxon>Sporocadaceae</taxon>
        <taxon>Truncatella</taxon>
    </lineage>
</organism>
<evidence type="ECO:0000313" key="1">
    <source>
        <dbReference type="EMBL" id="KAH6651954.1"/>
    </source>
</evidence>
<name>A0A9P8UGT2_9PEZI</name>
<comment type="caution">
    <text evidence="1">The sequence shown here is derived from an EMBL/GenBank/DDBJ whole genome shotgun (WGS) entry which is preliminary data.</text>
</comment>
<dbReference type="Proteomes" id="UP000758603">
    <property type="component" value="Unassembled WGS sequence"/>
</dbReference>
<dbReference type="AlphaFoldDB" id="A0A9P8UGT2"/>
<sequence length="233" mass="26322">MDAHALPILNHTVTVSRLDRDQFVSRSDGCIVTPIHWSIFVPTPGVIGELLWQMCRLRARRVLSNGTSPVFTHRPGPGPLLCHHPCHMVTSAKVPEPRKPSHDHPIVACHRFAPSRISSETSRISTPVLPQYCFLNLLLLLPFHFSVLVFPDTKLHWHLNIGRAIEAAARCRHSHRYDLHRMILGFPTLGNPHNNYSLPFLSGPVHETPASFPSVINFRLFPRDSRSVVFLNS</sequence>
<dbReference type="EMBL" id="JAGPXC010000006">
    <property type="protein sequence ID" value="KAH6651954.1"/>
    <property type="molecule type" value="Genomic_DNA"/>
</dbReference>
<dbReference type="RefSeq" id="XP_045956232.1">
    <property type="nucleotide sequence ID" value="XM_046096313.1"/>
</dbReference>
<accession>A0A9P8UGT2</accession>
<dbReference type="GeneID" id="70125206"/>
<keyword evidence="2" id="KW-1185">Reference proteome</keyword>
<protein>
    <submittedName>
        <fullName evidence="1">Uncharacterized protein</fullName>
    </submittedName>
</protein>
<gene>
    <name evidence="1" type="ORF">BKA67DRAFT_342773</name>
</gene>
<proteinExistence type="predicted"/>
<evidence type="ECO:0000313" key="2">
    <source>
        <dbReference type="Proteomes" id="UP000758603"/>
    </source>
</evidence>
<reference evidence="1" key="1">
    <citation type="journal article" date="2021" name="Nat. Commun.">
        <title>Genetic determinants of endophytism in the Arabidopsis root mycobiome.</title>
        <authorList>
            <person name="Mesny F."/>
            <person name="Miyauchi S."/>
            <person name="Thiergart T."/>
            <person name="Pickel B."/>
            <person name="Atanasova L."/>
            <person name="Karlsson M."/>
            <person name="Huettel B."/>
            <person name="Barry K.W."/>
            <person name="Haridas S."/>
            <person name="Chen C."/>
            <person name="Bauer D."/>
            <person name="Andreopoulos W."/>
            <person name="Pangilinan J."/>
            <person name="LaButti K."/>
            <person name="Riley R."/>
            <person name="Lipzen A."/>
            <person name="Clum A."/>
            <person name="Drula E."/>
            <person name="Henrissat B."/>
            <person name="Kohler A."/>
            <person name="Grigoriev I.V."/>
            <person name="Martin F.M."/>
            <person name="Hacquard S."/>
        </authorList>
    </citation>
    <scope>NUCLEOTIDE SEQUENCE</scope>
    <source>
        <strain evidence="1">MPI-SDFR-AT-0073</strain>
    </source>
</reference>